<name>A0AAP3QK44_9FIRM</name>
<evidence type="ECO:0000313" key="3">
    <source>
        <dbReference type="EMBL" id="MDB8741832.1"/>
    </source>
</evidence>
<evidence type="ECO:0000313" key="1">
    <source>
        <dbReference type="EMBL" id="CCO04761.1"/>
    </source>
</evidence>
<reference evidence="3" key="3">
    <citation type="submission" date="2023-01" db="EMBL/GenBank/DDBJ databases">
        <title>Human gut microbiome strain richness.</title>
        <authorList>
            <person name="Chen-Liaw A."/>
        </authorList>
    </citation>
    <scope>NUCLEOTIDE SEQUENCE</scope>
    <source>
        <strain evidence="3">D59st1_B8_D59t2_181005</strain>
    </source>
</reference>
<protein>
    <submittedName>
        <fullName evidence="2">Uncharacterized protein</fullName>
    </submittedName>
</protein>
<evidence type="ECO:0000313" key="2">
    <source>
        <dbReference type="EMBL" id="MCQ5152060.1"/>
    </source>
</evidence>
<evidence type="ECO:0000313" key="4">
    <source>
        <dbReference type="Proteomes" id="UP000027600"/>
    </source>
</evidence>
<proteinExistence type="predicted"/>
<evidence type="ECO:0000313" key="5">
    <source>
        <dbReference type="Proteomes" id="UP001206236"/>
    </source>
</evidence>
<gene>
    <name evidence="2" type="ORF">NE632_01970</name>
    <name evidence="3" type="ORF">PNV70_07095</name>
    <name evidence="1" type="ORF">RBI_I01047</name>
</gene>
<dbReference type="EMBL" id="HF545616">
    <property type="protein sequence ID" value="CCO04761.1"/>
    <property type="molecule type" value="Genomic_DNA"/>
</dbReference>
<dbReference type="Proteomes" id="UP000027600">
    <property type="component" value="Chromosome I"/>
</dbReference>
<dbReference type="EMBL" id="JAQMLS010000004">
    <property type="protein sequence ID" value="MDB8741832.1"/>
    <property type="molecule type" value="Genomic_DNA"/>
</dbReference>
<sequence>MCKLFDEWRNEIKDYCRQQGLNFDTAEKLSQSWNKNTVALSYRDPSKGSNGLLDDTPCPLVLLIRREKNGKLVFEQTEHTKKYLA</sequence>
<accession>A0AAP3QK44</accession>
<dbReference type="Proteomes" id="UP001211421">
    <property type="component" value="Unassembled WGS sequence"/>
</dbReference>
<keyword evidence="4" id="KW-1185">Reference proteome</keyword>
<organism evidence="2 5">
    <name type="scientific">Ruminococcus bicirculans</name>
    <name type="common">ex Wegman et al. 2014</name>
    <dbReference type="NCBI Taxonomy" id="1160721"/>
    <lineage>
        <taxon>Bacteria</taxon>
        <taxon>Bacillati</taxon>
        <taxon>Bacillota</taxon>
        <taxon>Clostridia</taxon>
        <taxon>Eubacteriales</taxon>
        <taxon>Oscillospiraceae</taxon>
        <taxon>Ruminococcus</taxon>
    </lineage>
</organism>
<dbReference type="RefSeq" id="WP_038671575.1">
    <property type="nucleotide sequence ID" value="NZ_DAWABQ010000037.1"/>
</dbReference>
<dbReference type="Proteomes" id="UP001206236">
    <property type="component" value="Unassembled WGS sequence"/>
</dbReference>
<reference evidence="1 4" key="1">
    <citation type="journal article" date="2014" name="Int. J. Syst. Evol. Microbiol.">
        <title>Complete genome of a new Firmicutes species belonging to the dominant human colonic microbiota ('Ruminococcus bicirculans') reveals two chromosomes and a selective capacity to utilize plant glucans.</title>
        <authorList>
            <consortium name="NISC Comparative Sequencing Program"/>
            <person name="Wegmann U."/>
            <person name="Louis P."/>
            <person name="Goesmann A."/>
            <person name="Henrissat B."/>
            <person name="Duncan S.H."/>
            <person name="Flint H.J."/>
        </authorList>
    </citation>
    <scope>NUCLEOTIDE SEQUENCE [LARGE SCALE GENOMIC DNA]</scope>
    <source>
        <strain evidence="1 4">80/3</strain>
    </source>
</reference>
<dbReference type="AlphaFoldDB" id="A0AAP3QK44"/>
<reference evidence="2" key="2">
    <citation type="submission" date="2022-06" db="EMBL/GenBank/DDBJ databases">
        <title>Isolation of gut microbiota from human fecal samples.</title>
        <authorList>
            <person name="Pamer E.G."/>
            <person name="Barat B."/>
            <person name="Waligurski E."/>
            <person name="Medina S."/>
            <person name="Paddock L."/>
            <person name="Mostad J."/>
        </authorList>
    </citation>
    <scope>NUCLEOTIDE SEQUENCE</scope>
    <source>
        <strain evidence="2">DFI.5.57</strain>
    </source>
</reference>
<dbReference type="KEGG" id="rus:RBI_I01047"/>
<dbReference type="EMBL" id="JANGCN010000003">
    <property type="protein sequence ID" value="MCQ5152060.1"/>
    <property type="molecule type" value="Genomic_DNA"/>
</dbReference>